<keyword evidence="1" id="KW-0479">Metal-binding</keyword>
<dbReference type="PROSITE" id="PS00723">
    <property type="entry name" value="POLYPRENYL_SYNTHASE_1"/>
    <property type="match status" value="1"/>
</dbReference>
<dbReference type="Pfam" id="PF00348">
    <property type="entry name" value="polyprenyl_synt"/>
    <property type="match status" value="1"/>
</dbReference>
<dbReference type="SUPFAM" id="SSF48576">
    <property type="entry name" value="Terpenoid synthases"/>
    <property type="match status" value="1"/>
</dbReference>
<evidence type="ECO:0008006" key="6">
    <source>
        <dbReference type="Google" id="ProtNLM"/>
    </source>
</evidence>
<comment type="similarity">
    <text evidence="3">Belongs to the FPP/GGPP synthase family.</text>
</comment>
<evidence type="ECO:0000313" key="5">
    <source>
        <dbReference type="Proteomes" id="UP001165065"/>
    </source>
</evidence>
<comment type="caution">
    <text evidence="4">The sequence shown here is derived from an EMBL/GenBank/DDBJ whole genome shotgun (WGS) entry which is preliminary data.</text>
</comment>
<reference evidence="5" key="1">
    <citation type="journal article" date="2023" name="Commun. Biol.">
        <title>Genome analysis of Parmales, the sister group of diatoms, reveals the evolutionary specialization of diatoms from phago-mixotrophs to photoautotrophs.</title>
        <authorList>
            <person name="Ban H."/>
            <person name="Sato S."/>
            <person name="Yoshikawa S."/>
            <person name="Yamada K."/>
            <person name="Nakamura Y."/>
            <person name="Ichinomiya M."/>
            <person name="Sato N."/>
            <person name="Blanc-Mathieu R."/>
            <person name="Endo H."/>
            <person name="Kuwata A."/>
            <person name="Ogata H."/>
        </authorList>
    </citation>
    <scope>NUCLEOTIDE SEQUENCE [LARGE SCALE GENOMIC DNA]</scope>
</reference>
<accession>A0A9W7G135</accession>
<dbReference type="CDD" id="cd00685">
    <property type="entry name" value="Trans_IPPS_HT"/>
    <property type="match status" value="1"/>
</dbReference>
<dbReference type="InterPro" id="IPR000092">
    <property type="entry name" value="Polyprenyl_synt"/>
</dbReference>
<dbReference type="GO" id="GO:0004659">
    <property type="term" value="F:prenyltransferase activity"/>
    <property type="evidence" value="ECO:0007669"/>
    <property type="project" value="InterPro"/>
</dbReference>
<evidence type="ECO:0000256" key="2">
    <source>
        <dbReference type="ARBA" id="ARBA00022842"/>
    </source>
</evidence>
<keyword evidence="2" id="KW-0460">Magnesium</keyword>
<keyword evidence="5" id="KW-1185">Reference proteome</keyword>
<dbReference type="InterPro" id="IPR008949">
    <property type="entry name" value="Isoprenoid_synthase_dom_sf"/>
</dbReference>
<dbReference type="Gene3D" id="1.10.600.10">
    <property type="entry name" value="Farnesyl Diphosphate Synthase"/>
    <property type="match status" value="1"/>
</dbReference>
<dbReference type="EMBL" id="BRYA01000638">
    <property type="protein sequence ID" value="GMI27069.1"/>
    <property type="molecule type" value="Genomic_DNA"/>
</dbReference>
<proteinExistence type="inferred from homology"/>
<dbReference type="SFLD" id="SFLDS00005">
    <property type="entry name" value="Isoprenoid_Synthase_Type_I"/>
    <property type="match status" value="1"/>
</dbReference>
<dbReference type="AlphaFoldDB" id="A0A9W7G135"/>
<evidence type="ECO:0000256" key="1">
    <source>
        <dbReference type="ARBA" id="ARBA00022723"/>
    </source>
</evidence>
<dbReference type="OrthoDB" id="6921389at2759"/>
<gene>
    <name evidence="4" type="ORF">TrCOL_g6193</name>
</gene>
<sequence length="338" mass="37547">MSRNLDPHTEHSDITKPYTYICGLPAKNVRDILIDSFNVWLSLPPNLITKIKCIIRMLHNASLIIDDIEDGSKLRRGSPVAHSLFGVASTINAGNYIYFQALELTLALDKEGAAASGAAASGAEGGSKPTNCIGVFTSELLNLHRGQGQDIVWRDENTCPSLEQYEAMVLDKTGGLFRLAVGLMVQFRHEGSKGKGEFGKLVELLALYFQIRDDLINLASEDYFKEKGYCEDLVEGKYSYPIIHCLDTPSGDIVRNVLKRCTEDRDVLSYARSMMLKEGSFRFTYARCEELKQSIVAEIDVQGGHEGLKGLVELLHKQVRKVGEEVSDKPVLERIDST</sequence>
<dbReference type="Proteomes" id="UP001165065">
    <property type="component" value="Unassembled WGS sequence"/>
</dbReference>
<dbReference type="PANTHER" id="PTHR12001:SF44">
    <property type="entry name" value="GERANYLGERANYL PYROPHOSPHATE SYNTHASE"/>
    <property type="match status" value="1"/>
</dbReference>
<dbReference type="GO" id="GO:0046872">
    <property type="term" value="F:metal ion binding"/>
    <property type="evidence" value="ECO:0007669"/>
    <property type="project" value="UniProtKB-KW"/>
</dbReference>
<evidence type="ECO:0000313" key="4">
    <source>
        <dbReference type="EMBL" id="GMI27069.1"/>
    </source>
</evidence>
<dbReference type="InterPro" id="IPR033749">
    <property type="entry name" value="Polyprenyl_synt_CS"/>
</dbReference>
<organism evidence="4 5">
    <name type="scientific">Triparma columacea</name>
    <dbReference type="NCBI Taxonomy" id="722753"/>
    <lineage>
        <taxon>Eukaryota</taxon>
        <taxon>Sar</taxon>
        <taxon>Stramenopiles</taxon>
        <taxon>Ochrophyta</taxon>
        <taxon>Bolidophyceae</taxon>
        <taxon>Parmales</taxon>
        <taxon>Triparmaceae</taxon>
        <taxon>Triparma</taxon>
    </lineage>
</organism>
<name>A0A9W7G135_9STRA</name>
<keyword evidence="3" id="KW-0808">Transferase</keyword>
<dbReference type="GO" id="GO:0008299">
    <property type="term" value="P:isoprenoid biosynthetic process"/>
    <property type="evidence" value="ECO:0007669"/>
    <property type="project" value="InterPro"/>
</dbReference>
<protein>
    <recommendedName>
        <fullName evidence="6">Geranylgeranyl diphosphate synthase</fullName>
    </recommendedName>
</protein>
<evidence type="ECO:0000256" key="3">
    <source>
        <dbReference type="RuleBase" id="RU004466"/>
    </source>
</evidence>
<dbReference type="PANTHER" id="PTHR12001">
    <property type="entry name" value="GERANYLGERANYL PYROPHOSPHATE SYNTHASE"/>
    <property type="match status" value="1"/>
</dbReference>